<keyword evidence="2" id="KW-1185">Reference proteome</keyword>
<proteinExistence type="predicted"/>
<dbReference type="Proteomes" id="UP000019141">
    <property type="component" value="Unassembled WGS sequence"/>
</dbReference>
<name>W4LTT7_ENTF1</name>
<organism evidence="1 2">
    <name type="scientific">Entotheonella factor</name>
    <dbReference type="NCBI Taxonomy" id="1429438"/>
    <lineage>
        <taxon>Bacteria</taxon>
        <taxon>Pseudomonadati</taxon>
        <taxon>Nitrospinota/Tectimicrobiota group</taxon>
        <taxon>Candidatus Tectimicrobiota</taxon>
        <taxon>Candidatus Entotheonellia</taxon>
        <taxon>Candidatus Entotheonellales</taxon>
        <taxon>Candidatus Entotheonellaceae</taxon>
        <taxon>Candidatus Entotheonella</taxon>
    </lineage>
</organism>
<evidence type="ECO:0000313" key="2">
    <source>
        <dbReference type="Proteomes" id="UP000019141"/>
    </source>
</evidence>
<reference evidence="1 2" key="1">
    <citation type="journal article" date="2014" name="Nature">
        <title>An environmental bacterial taxon with a large and distinct metabolic repertoire.</title>
        <authorList>
            <person name="Wilson M.C."/>
            <person name="Mori T."/>
            <person name="Ruckert C."/>
            <person name="Uria A.R."/>
            <person name="Helf M.J."/>
            <person name="Takada K."/>
            <person name="Gernert C."/>
            <person name="Steffens U.A."/>
            <person name="Heycke N."/>
            <person name="Schmitt S."/>
            <person name="Rinke C."/>
            <person name="Helfrich E.J."/>
            <person name="Brachmann A.O."/>
            <person name="Gurgui C."/>
            <person name="Wakimoto T."/>
            <person name="Kracht M."/>
            <person name="Crusemann M."/>
            <person name="Hentschel U."/>
            <person name="Abe I."/>
            <person name="Matsunaga S."/>
            <person name="Kalinowski J."/>
            <person name="Takeyama H."/>
            <person name="Piel J."/>
        </authorList>
    </citation>
    <scope>NUCLEOTIDE SEQUENCE [LARGE SCALE GENOMIC DNA]</scope>
    <source>
        <strain evidence="2">TSY1</strain>
    </source>
</reference>
<evidence type="ECO:0008006" key="3">
    <source>
        <dbReference type="Google" id="ProtNLM"/>
    </source>
</evidence>
<dbReference type="HOGENOM" id="CLU_2551994_0_0_7"/>
<sequence>MERGMLDYDFIWDEEPGGNVDHIAEHDLTPEDVIYAFHHVERYTTSRSSGLPALIGETPEGDLMFVAYTEIDVTTVYVRTAYRI</sequence>
<dbReference type="EMBL" id="AZHW01000234">
    <property type="protein sequence ID" value="ETX01403.1"/>
    <property type="molecule type" value="Genomic_DNA"/>
</dbReference>
<protein>
    <recommendedName>
        <fullName evidence="3">DUF4258 domain-containing protein</fullName>
    </recommendedName>
</protein>
<dbReference type="AlphaFoldDB" id="W4LTT7"/>
<gene>
    <name evidence="1" type="ORF">ETSY1_07505</name>
</gene>
<accession>W4LTT7</accession>
<evidence type="ECO:0000313" key="1">
    <source>
        <dbReference type="EMBL" id="ETX01403.1"/>
    </source>
</evidence>
<comment type="caution">
    <text evidence="1">The sequence shown here is derived from an EMBL/GenBank/DDBJ whole genome shotgun (WGS) entry which is preliminary data.</text>
</comment>